<feature type="coiled-coil region" evidence="1">
    <location>
        <begin position="78"/>
        <end position="105"/>
    </location>
</feature>
<proteinExistence type="predicted"/>
<keyword evidence="1" id="KW-0175">Coiled coil</keyword>
<dbReference type="Proteomes" id="UP000332933">
    <property type="component" value="Unassembled WGS sequence"/>
</dbReference>
<organism evidence="3 4">
    <name type="scientific">Aphanomyces stellatus</name>
    <dbReference type="NCBI Taxonomy" id="120398"/>
    <lineage>
        <taxon>Eukaryota</taxon>
        <taxon>Sar</taxon>
        <taxon>Stramenopiles</taxon>
        <taxon>Oomycota</taxon>
        <taxon>Saprolegniomycetes</taxon>
        <taxon>Saprolegniales</taxon>
        <taxon>Verrucalvaceae</taxon>
        <taxon>Aphanomyces</taxon>
    </lineage>
</organism>
<accession>A0A485LSF4</accession>
<dbReference type="EMBL" id="CAADRA010007517">
    <property type="protein sequence ID" value="VFU01801.1"/>
    <property type="molecule type" value="Genomic_DNA"/>
</dbReference>
<keyword evidence="4" id="KW-1185">Reference proteome</keyword>
<dbReference type="AlphaFoldDB" id="A0A485LSF4"/>
<dbReference type="EMBL" id="VJMH01007491">
    <property type="protein sequence ID" value="KAF0682721.1"/>
    <property type="molecule type" value="Genomic_DNA"/>
</dbReference>
<name>A0A485LSF4_9STRA</name>
<protein>
    <submittedName>
        <fullName evidence="3">Aste57867_25172 protein</fullName>
    </submittedName>
</protein>
<reference evidence="2" key="2">
    <citation type="submission" date="2019-06" db="EMBL/GenBank/DDBJ databases">
        <title>Genomics analysis of Aphanomyces spp. identifies a new class of oomycete effector associated with host adaptation.</title>
        <authorList>
            <person name="Gaulin E."/>
        </authorList>
    </citation>
    <scope>NUCLEOTIDE SEQUENCE</scope>
    <source>
        <strain evidence="2">CBS 578.67</strain>
    </source>
</reference>
<evidence type="ECO:0000313" key="3">
    <source>
        <dbReference type="EMBL" id="VFU01801.1"/>
    </source>
</evidence>
<evidence type="ECO:0000313" key="2">
    <source>
        <dbReference type="EMBL" id="KAF0682721.1"/>
    </source>
</evidence>
<gene>
    <name evidence="3" type="primary">Aste57867_25172</name>
    <name evidence="2" type="ORF">As57867_025094</name>
    <name evidence="3" type="ORF">ASTE57867_25172</name>
</gene>
<evidence type="ECO:0000256" key="1">
    <source>
        <dbReference type="SAM" id="Coils"/>
    </source>
</evidence>
<sequence length="192" mass="21528">MAKLNLRMDAPVPFASLVAAWTHSTEAIAARVAACQADMANLPPGKSIADIVHDNASLSRRLDALCARWTDDVARQAIQDARDELASLRAAHATLQAKIRAQMRQLEAQRGTLRKARLDRTSRPSNMSNRMLYETHAAKRKRQARAEENMRLIARRKSVVKQAKRRKSQEYQPIVQLVRDQNGAFAAVHVLT</sequence>
<reference evidence="3 4" key="1">
    <citation type="submission" date="2019-03" db="EMBL/GenBank/DDBJ databases">
        <authorList>
            <person name="Gaulin E."/>
            <person name="Dumas B."/>
        </authorList>
    </citation>
    <scope>NUCLEOTIDE SEQUENCE [LARGE SCALE GENOMIC DNA]</scope>
    <source>
        <strain evidence="3">CBS 568.67</strain>
    </source>
</reference>
<evidence type="ECO:0000313" key="4">
    <source>
        <dbReference type="Proteomes" id="UP000332933"/>
    </source>
</evidence>